<name>A0AA97LZA5_9ACTN</name>
<keyword evidence="1 4" id="KW-0646">Protease inhibitor</keyword>
<evidence type="ECO:0000313" key="5">
    <source>
        <dbReference type="Proteomes" id="UP000265719"/>
    </source>
</evidence>
<gene>
    <name evidence="4" type="ORF">NI17_005980</name>
</gene>
<dbReference type="EMBL" id="CP063196">
    <property type="protein sequence ID" value="UOE20746.1"/>
    <property type="molecule type" value="Genomic_DNA"/>
</dbReference>
<protein>
    <submittedName>
        <fullName evidence="4">Protease inhibitor I42 family protein</fullName>
    </submittedName>
</protein>
<evidence type="ECO:0000256" key="1">
    <source>
        <dbReference type="ARBA" id="ARBA00022690"/>
    </source>
</evidence>
<accession>A0AA97LZA5</accession>
<dbReference type="PANTHER" id="PTHR36530:SF1">
    <property type="entry name" value="AMOEBIASIN-1"/>
    <property type="match status" value="1"/>
</dbReference>
<dbReference type="SUPFAM" id="SSF141066">
    <property type="entry name" value="ICP-like"/>
    <property type="match status" value="1"/>
</dbReference>
<evidence type="ECO:0000259" key="3">
    <source>
        <dbReference type="Pfam" id="PF09394"/>
    </source>
</evidence>
<dbReference type="Pfam" id="PF09394">
    <property type="entry name" value="Inhibitor_I42"/>
    <property type="match status" value="1"/>
</dbReference>
<dbReference type="Gene3D" id="2.60.40.2020">
    <property type="match status" value="1"/>
</dbReference>
<evidence type="ECO:0000256" key="2">
    <source>
        <dbReference type="ARBA" id="ARBA00022704"/>
    </source>
</evidence>
<proteinExistence type="predicted"/>
<feature type="domain" description="Proteinase inhibitor I42 chagasin" evidence="3">
    <location>
        <begin position="15"/>
        <end position="100"/>
    </location>
</feature>
<dbReference type="KEGG" id="thao:NI17_005980"/>
<evidence type="ECO:0000313" key="4">
    <source>
        <dbReference type="EMBL" id="UOE20746.1"/>
    </source>
</evidence>
<reference evidence="4" key="1">
    <citation type="submission" date="2020-10" db="EMBL/GenBank/DDBJ databases">
        <title>De novo genome project of the cellulose decomposer Thermobifida halotolerans type strain.</title>
        <authorList>
            <person name="Nagy I."/>
            <person name="Horvath B."/>
            <person name="Kukolya J."/>
            <person name="Nagy I."/>
            <person name="Orsini M."/>
        </authorList>
    </citation>
    <scope>NUCLEOTIDE SEQUENCE</scope>
    <source>
        <strain evidence="4">DSM 44931</strain>
    </source>
</reference>
<dbReference type="AlphaFoldDB" id="A0AA97LZA5"/>
<dbReference type="PANTHER" id="PTHR36530">
    <property type="entry name" value="INHIBITOR OF CYSTEINE PEPTIDASE"/>
    <property type="match status" value="1"/>
</dbReference>
<sequence length="101" mass="10646">MGEVHVTDGGRVASHVGDTVVVRLPENATTGYVWSVASLGSGLLLEEDRGSPAGSLTPGAAGEHVVRLHADRPGTWHIDLQLARGWEAAPAEERRITVDVT</sequence>
<keyword evidence="5" id="KW-1185">Reference proteome</keyword>
<dbReference type="InterPro" id="IPR052781">
    <property type="entry name" value="Cys_protease_inhibitor_I42"/>
</dbReference>
<dbReference type="GO" id="GO:0004869">
    <property type="term" value="F:cysteine-type endopeptidase inhibitor activity"/>
    <property type="evidence" value="ECO:0007669"/>
    <property type="project" value="UniProtKB-KW"/>
</dbReference>
<organism evidence="4 5">
    <name type="scientific">Thermobifida halotolerans</name>
    <dbReference type="NCBI Taxonomy" id="483545"/>
    <lineage>
        <taxon>Bacteria</taxon>
        <taxon>Bacillati</taxon>
        <taxon>Actinomycetota</taxon>
        <taxon>Actinomycetes</taxon>
        <taxon>Streptosporangiales</taxon>
        <taxon>Nocardiopsidaceae</taxon>
        <taxon>Thermobifida</taxon>
    </lineage>
</organism>
<dbReference type="Proteomes" id="UP000265719">
    <property type="component" value="Chromosome"/>
</dbReference>
<dbReference type="InterPro" id="IPR036331">
    <property type="entry name" value="Chagasin-like_sf"/>
</dbReference>
<dbReference type="RefSeq" id="WP_084012680.1">
    <property type="nucleotide sequence ID" value="NZ_CP063196.1"/>
</dbReference>
<dbReference type="InterPro" id="IPR018990">
    <property type="entry name" value="Prot_inh_I42_chagasin"/>
</dbReference>
<keyword evidence="2" id="KW-0789">Thiol protease inhibitor</keyword>